<dbReference type="InterPro" id="IPR013097">
    <property type="entry name" value="Dabb"/>
</dbReference>
<dbReference type="GO" id="GO:0006559">
    <property type="term" value="P:L-phenylalanine catabolic process"/>
    <property type="evidence" value="ECO:0007669"/>
    <property type="project" value="UniProtKB-UniPathway"/>
</dbReference>
<evidence type="ECO:0000313" key="16">
    <source>
        <dbReference type="EMBL" id="QPC65615.1"/>
    </source>
</evidence>
<dbReference type="UniPathway" id="UPA00139">
    <property type="reaction ID" value="UER00341"/>
</dbReference>
<dbReference type="PANTHER" id="PTHR43069">
    <property type="entry name" value="FUMARYLACETOACETASE"/>
    <property type="match status" value="1"/>
</dbReference>
<evidence type="ECO:0000256" key="11">
    <source>
        <dbReference type="ARBA" id="ARBA00023232"/>
    </source>
</evidence>
<proteinExistence type="inferred from homology"/>
<feature type="binding site" evidence="14">
    <location>
        <position position="134"/>
    </location>
    <ligand>
        <name>Ca(2+)</name>
        <dbReference type="ChEBI" id="CHEBI:29108"/>
    </ligand>
</feature>
<sequence length="511" mass="56427">MSSWLPIPTKSHFSLANLPFGIVSTSTQSAPRPAVAIGEQALDLSVFAQNDGFSKLSDFPAEKLDVFSQSKLNDFAALGRQVHRATRAYLQDVFRNDTPYPEILKNNASLREQALIPLAKVISHVPLSIGDYTDFFAGRNHAQTVGALFRGPANALQPNYSHLPVAYHGRASSVVVSGTPLQRPWGQVLPNPQSQDPVFKPCARLDIELELGMFVSKGNKLGSSIAVEDAEDYIFGYVLMNDWSARDIQQWDPWVVLADALEPFRGEGLLNETPLQKYLEEKRKDPILHINLEVSLTTNKGHTTKITTTNSKNLLWSWPQMLAHHSISGCNMRTGDLLGSGTISGLEPGTQGSLLEQTQGGKVFVQLDGGEERKFVQDGDTITITGWSGNADDGLNRNFELVIHSIMSPVTRVTLFKVASEKDQQHLVELYKQMPQKAVKDGKPYISSVQAGKANPDQRAQGFTVVAISTFASQEDFNYYDTECQAHLELRTFAKGVNQGFAMIYFENEVV</sequence>
<feature type="binding site" evidence="13">
    <location>
        <position position="136"/>
    </location>
    <ligand>
        <name>substrate</name>
    </ligand>
</feature>
<dbReference type="InterPro" id="IPR015377">
    <property type="entry name" value="Fumarylacetoacetase_N"/>
</dbReference>
<evidence type="ECO:0000256" key="10">
    <source>
        <dbReference type="ARBA" id="ARBA00022878"/>
    </source>
</evidence>
<reference evidence="16" key="1">
    <citation type="submission" date="2020-11" db="EMBL/GenBank/DDBJ databases">
        <title>The chromosome-scale genome resource for two endophytic Fusarium species: F. culmorum and F. pseudograminearum.</title>
        <authorList>
            <person name="Yuan Z."/>
        </authorList>
    </citation>
    <scope>NUCLEOTIDE SEQUENCE</scope>
    <source>
        <strain evidence="16">Class2-1B</strain>
    </source>
</reference>
<evidence type="ECO:0000256" key="3">
    <source>
        <dbReference type="ARBA" id="ARBA00004782"/>
    </source>
</evidence>
<dbReference type="GO" id="GO:0004334">
    <property type="term" value="F:fumarylacetoacetase activity"/>
    <property type="evidence" value="ECO:0007669"/>
    <property type="project" value="UniProtKB-EC"/>
</dbReference>
<evidence type="ECO:0000256" key="7">
    <source>
        <dbReference type="ARBA" id="ARBA00022801"/>
    </source>
</evidence>
<comment type="cofactor">
    <cofactor evidence="1 14">
        <name>Ca(2+)</name>
        <dbReference type="ChEBI" id="CHEBI:29108"/>
    </cofactor>
</comment>
<evidence type="ECO:0000256" key="13">
    <source>
        <dbReference type="PIRSR" id="PIRSR605959-2"/>
    </source>
</evidence>
<dbReference type="InterPro" id="IPR011008">
    <property type="entry name" value="Dimeric_a/b-barrel"/>
</dbReference>
<dbReference type="GO" id="GO:1902000">
    <property type="term" value="P:homogentisate catabolic process"/>
    <property type="evidence" value="ECO:0007669"/>
    <property type="project" value="TreeGrafter"/>
</dbReference>
<dbReference type="AlphaFoldDB" id="A0A7S8DBR1"/>
<feature type="binding site" evidence="14">
    <location>
        <position position="242"/>
    </location>
    <ligand>
        <name>Ca(2+)</name>
        <dbReference type="ChEBI" id="CHEBI:29108"/>
    </ligand>
</feature>
<feature type="domain" description="Stress-response A/B barrel" evidence="15">
    <location>
        <begin position="410"/>
        <end position="506"/>
    </location>
</feature>
<feature type="active site" description="Proton acceptor" evidence="12">
    <location>
        <position position="141"/>
    </location>
</feature>
<dbReference type="EMBL" id="CP064749">
    <property type="protein sequence ID" value="QPC65615.1"/>
    <property type="molecule type" value="Genomic_DNA"/>
</dbReference>
<keyword evidence="10" id="KW-0828">Tyrosine catabolism</keyword>
<dbReference type="GO" id="GO:0006572">
    <property type="term" value="P:L-tyrosine catabolic process"/>
    <property type="evidence" value="ECO:0007669"/>
    <property type="project" value="UniProtKB-KW"/>
</dbReference>
<feature type="binding site" evidence="13">
    <location>
        <position position="249"/>
    </location>
    <ligand>
        <name>substrate</name>
    </ligand>
</feature>
<feature type="binding site" evidence="14">
    <location>
        <position position="208"/>
    </location>
    <ligand>
        <name>Ca(2+)</name>
        <dbReference type="ChEBI" id="CHEBI:29108"/>
    </ligand>
</feature>
<evidence type="ECO:0000256" key="8">
    <source>
        <dbReference type="ARBA" id="ARBA00022837"/>
    </source>
</evidence>
<keyword evidence="9 14" id="KW-0460">Magnesium</keyword>
<name>A0A7S8DBR1_FUSCU</name>
<evidence type="ECO:0000256" key="5">
    <source>
        <dbReference type="ARBA" id="ARBA00012094"/>
    </source>
</evidence>
<dbReference type="InterPro" id="IPR036462">
    <property type="entry name" value="Fumarylacetoacetase_N_sf"/>
</dbReference>
<evidence type="ECO:0000256" key="1">
    <source>
        <dbReference type="ARBA" id="ARBA00001913"/>
    </source>
</evidence>
<accession>A0A7S8DBR1</accession>
<dbReference type="NCBIfam" id="TIGR01266">
    <property type="entry name" value="fum_ac_acetase"/>
    <property type="match status" value="1"/>
</dbReference>
<dbReference type="InterPro" id="IPR005959">
    <property type="entry name" value="Fumarylacetoacetase"/>
</dbReference>
<evidence type="ECO:0000256" key="9">
    <source>
        <dbReference type="ARBA" id="ARBA00022842"/>
    </source>
</evidence>
<dbReference type="Proteomes" id="UP000663297">
    <property type="component" value="Chromosome 3"/>
</dbReference>
<evidence type="ECO:0000256" key="2">
    <source>
        <dbReference type="ARBA" id="ARBA00001946"/>
    </source>
</evidence>
<dbReference type="Pfam" id="PF07876">
    <property type="entry name" value="Dabb"/>
    <property type="match status" value="1"/>
</dbReference>
<keyword evidence="8 14" id="KW-0106">Calcium</keyword>
<dbReference type="Pfam" id="PF09298">
    <property type="entry name" value="FAA_hydrolase_N"/>
    <property type="match status" value="1"/>
</dbReference>
<evidence type="ECO:0000256" key="12">
    <source>
        <dbReference type="PIRSR" id="PIRSR605959-1"/>
    </source>
</evidence>
<evidence type="ECO:0000256" key="4">
    <source>
        <dbReference type="ARBA" id="ARBA00010211"/>
    </source>
</evidence>
<keyword evidence="11" id="KW-0585">Phenylalanine catabolism</keyword>
<evidence type="ECO:0000259" key="15">
    <source>
        <dbReference type="PROSITE" id="PS51502"/>
    </source>
</evidence>
<keyword evidence="7" id="KW-0378">Hydrolase</keyword>
<evidence type="ECO:0000256" key="14">
    <source>
        <dbReference type="PIRSR" id="PIRSR605959-3"/>
    </source>
</evidence>
<dbReference type="Gene3D" id="3.30.70.100">
    <property type="match status" value="1"/>
</dbReference>
<dbReference type="PROSITE" id="PS51502">
    <property type="entry name" value="S_R_A_B_BARREL"/>
    <property type="match status" value="1"/>
</dbReference>
<feature type="binding site" evidence="13">
    <location>
        <position position="150"/>
    </location>
    <ligand>
        <name>substrate</name>
    </ligand>
</feature>
<dbReference type="SUPFAM" id="SSF56529">
    <property type="entry name" value="FAH"/>
    <property type="match status" value="1"/>
</dbReference>
<gene>
    <name evidence="16" type="ORF">HYE67_007846</name>
</gene>
<evidence type="ECO:0000256" key="6">
    <source>
        <dbReference type="ARBA" id="ARBA00022723"/>
    </source>
</evidence>
<comment type="cofactor">
    <cofactor evidence="2 14">
        <name>Mg(2+)</name>
        <dbReference type="ChEBI" id="CHEBI:18420"/>
    </cofactor>
</comment>
<comment type="pathway">
    <text evidence="3">Amino-acid degradation; L-phenylalanine degradation; acetoacetate and fumarate from L-phenylalanine: step 6/6.</text>
</comment>
<dbReference type="InterPro" id="IPR011234">
    <property type="entry name" value="Fumarylacetoacetase-like_C"/>
</dbReference>
<dbReference type="GO" id="GO:0046872">
    <property type="term" value="F:metal ion binding"/>
    <property type="evidence" value="ECO:0007669"/>
    <property type="project" value="UniProtKB-KW"/>
</dbReference>
<dbReference type="InterPro" id="IPR036663">
    <property type="entry name" value="Fumarylacetoacetase_C_sf"/>
</dbReference>
<feature type="binding site" evidence="14">
    <location>
        <position position="242"/>
    </location>
    <ligand>
        <name>Mg(2+)</name>
        <dbReference type="ChEBI" id="CHEBI:18420"/>
    </ligand>
</feature>
<dbReference type="SUPFAM" id="SSF54909">
    <property type="entry name" value="Dimeric alpha+beta barrel"/>
    <property type="match status" value="1"/>
</dbReference>
<evidence type="ECO:0000313" key="17">
    <source>
        <dbReference type="Proteomes" id="UP000663297"/>
    </source>
</evidence>
<organism evidence="16 17">
    <name type="scientific">Fusarium culmorum</name>
    <dbReference type="NCBI Taxonomy" id="5516"/>
    <lineage>
        <taxon>Eukaryota</taxon>
        <taxon>Fungi</taxon>
        <taxon>Dikarya</taxon>
        <taxon>Ascomycota</taxon>
        <taxon>Pezizomycotina</taxon>
        <taxon>Sordariomycetes</taxon>
        <taxon>Hypocreomycetidae</taxon>
        <taxon>Hypocreales</taxon>
        <taxon>Nectriaceae</taxon>
        <taxon>Fusarium</taxon>
    </lineage>
</organism>
<dbReference type="EC" id="3.7.1.2" evidence="5"/>
<feature type="binding site" evidence="14">
    <location>
        <position position="210"/>
    </location>
    <ligand>
        <name>Ca(2+)</name>
        <dbReference type="ChEBI" id="CHEBI:29108"/>
    </ligand>
</feature>
<comment type="similarity">
    <text evidence="4">Belongs to the FAH family.</text>
</comment>
<dbReference type="SMART" id="SM00886">
    <property type="entry name" value="Dabb"/>
    <property type="match status" value="1"/>
</dbReference>
<dbReference type="Gene3D" id="2.30.30.230">
    <property type="entry name" value="Fumarylacetoacetase, N-terminal domain"/>
    <property type="match status" value="1"/>
</dbReference>
<protein>
    <recommendedName>
        <fullName evidence="5">fumarylacetoacetase</fullName>
        <ecNumber evidence="5">3.7.1.2</ecNumber>
    </recommendedName>
</protein>
<dbReference type="Gene3D" id="3.90.850.10">
    <property type="entry name" value="Fumarylacetoacetase-like, C-terminal domain"/>
    <property type="match status" value="2"/>
</dbReference>
<dbReference type="Pfam" id="PF01557">
    <property type="entry name" value="FAA_hydrolase"/>
    <property type="match status" value="1"/>
</dbReference>
<keyword evidence="6 14" id="KW-0479">Metal-binding</keyword>
<dbReference type="SUPFAM" id="SSF63433">
    <property type="entry name" value="Fumarylacetoacetate hydrolase, FAH, N-terminal domain"/>
    <property type="match status" value="1"/>
</dbReference>
<feature type="binding site" evidence="13">
    <location>
        <position position="342"/>
    </location>
    <ligand>
        <name>substrate</name>
    </ligand>
</feature>
<dbReference type="PANTHER" id="PTHR43069:SF2">
    <property type="entry name" value="FUMARYLACETOACETASE"/>
    <property type="match status" value="1"/>
</dbReference>